<feature type="region of interest" description="Disordered" evidence="8">
    <location>
        <begin position="118"/>
        <end position="145"/>
    </location>
</feature>
<feature type="repeat" description="Solcar" evidence="6">
    <location>
        <begin position="148"/>
        <end position="238"/>
    </location>
</feature>
<dbReference type="AlphaFoldDB" id="A0AAW1P126"/>
<evidence type="ECO:0000256" key="6">
    <source>
        <dbReference type="PROSITE-ProRule" id="PRU00282"/>
    </source>
</evidence>
<dbReference type="Pfam" id="PF00153">
    <property type="entry name" value="Mito_carr"/>
    <property type="match status" value="3"/>
</dbReference>
<evidence type="ECO:0000256" key="8">
    <source>
        <dbReference type="SAM" id="MobiDB-lite"/>
    </source>
</evidence>
<accession>A0AAW1P126</accession>
<evidence type="ECO:0008006" key="11">
    <source>
        <dbReference type="Google" id="ProtNLM"/>
    </source>
</evidence>
<keyword evidence="3 6" id="KW-0812">Transmembrane</keyword>
<dbReference type="PRINTS" id="PR00926">
    <property type="entry name" value="MITOCARRIER"/>
</dbReference>
<dbReference type="EMBL" id="JALJOQ010000084">
    <property type="protein sequence ID" value="KAK9800223.1"/>
    <property type="molecule type" value="Genomic_DNA"/>
</dbReference>
<reference evidence="9 10" key="1">
    <citation type="journal article" date="2024" name="Nat. Commun.">
        <title>Phylogenomics reveals the evolutionary origins of lichenization in chlorophyte algae.</title>
        <authorList>
            <person name="Puginier C."/>
            <person name="Libourel C."/>
            <person name="Otte J."/>
            <person name="Skaloud P."/>
            <person name="Haon M."/>
            <person name="Grisel S."/>
            <person name="Petersen M."/>
            <person name="Berrin J.G."/>
            <person name="Delaux P.M."/>
            <person name="Dal Grande F."/>
            <person name="Keller J."/>
        </authorList>
    </citation>
    <scope>NUCLEOTIDE SEQUENCE [LARGE SCALE GENOMIC DNA]</scope>
    <source>
        <strain evidence="9 10">SAG 2036</strain>
    </source>
</reference>
<comment type="caution">
    <text evidence="9">The sequence shown here is derived from an EMBL/GenBank/DDBJ whole genome shotgun (WGS) entry which is preliminary data.</text>
</comment>
<dbReference type="InterPro" id="IPR018108">
    <property type="entry name" value="MCP_transmembrane"/>
</dbReference>
<protein>
    <recommendedName>
        <fullName evidence="11">Mitochondrial carrier protein</fullName>
    </recommendedName>
</protein>
<feature type="repeat" description="Solcar" evidence="6">
    <location>
        <begin position="22"/>
        <end position="106"/>
    </location>
</feature>
<proteinExistence type="inferred from homology"/>
<keyword evidence="10" id="KW-1185">Reference proteome</keyword>
<sequence length="350" mass="38449">MVVELHTPDESSALQQRFRQLPFLAKELLAGGMAGGLAKTCVAPLERVKILFQTGRTQATSITGTLAQIYSSEGLQGLFRGNGASVLRIVPYSAFHFGAYEHYRTHLIHMAGYDVPPSKHTQTAARHHHHHTDPESHHVSPPPTHHAVPPVLDLLAGSTAGATAVLLTYPLDFARTRLAYEVKDRTSSGQGSSISSVLVQTVKLEGPQGIYRGIAPTLAGILPYAGLKFYVYQSLKQYYRRTDEHARDRLPIAVMLSFGASAGLVAQTITYPLDVVRRQMQVQGQKGRSGLIPQHINSTVHGLKLLWLQGGRRALFRGLSLNYIKVVPSTAIGFAIYDYLKQYLDLPQNL</sequence>
<evidence type="ECO:0000256" key="3">
    <source>
        <dbReference type="ARBA" id="ARBA00022692"/>
    </source>
</evidence>
<keyword evidence="2 7" id="KW-0813">Transport</keyword>
<evidence type="ECO:0000313" key="9">
    <source>
        <dbReference type="EMBL" id="KAK9800223.1"/>
    </source>
</evidence>
<dbReference type="GO" id="GO:0016020">
    <property type="term" value="C:membrane"/>
    <property type="evidence" value="ECO:0007669"/>
    <property type="project" value="UniProtKB-SubCell"/>
</dbReference>
<organism evidence="9 10">
    <name type="scientific">Symbiochloris irregularis</name>
    <dbReference type="NCBI Taxonomy" id="706552"/>
    <lineage>
        <taxon>Eukaryota</taxon>
        <taxon>Viridiplantae</taxon>
        <taxon>Chlorophyta</taxon>
        <taxon>core chlorophytes</taxon>
        <taxon>Trebouxiophyceae</taxon>
        <taxon>Trebouxiales</taxon>
        <taxon>Trebouxiaceae</taxon>
        <taxon>Symbiochloris</taxon>
    </lineage>
</organism>
<keyword evidence="5 6" id="KW-0472">Membrane</keyword>
<dbReference type="SUPFAM" id="SSF103506">
    <property type="entry name" value="Mitochondrial carrier"/>
    <property type="match status" value="1"/>
</dbReference>
<name>A0AAW1P126_9CHLO</name>
<dbReference type="Proteomes" id="UP001465755">
    <property type="component" value="Unassembled WGS sequence"/>
</dbReference>
<dbReference type="InterPro" id="IPR023395">
    <property type="entry name" value="MCP_dom_sf"/>
</dbReference>
<gene>
    <name evidence="9" type="ORF">WJX73_000291</name>
</gene>
<keyword evidence="4" id="KW-0677">Repeat</keyword>
<dbReference type="PROSITE" id="PS50920">
    <property type="entry name" value="SOLCAR"/>
    <property type="match status" value="3"/>
</dbReference>
<evidence type="ECO:0000313" key="10">
    <source>
        <dbReference type="Proteomes" id="UP001465755"/>
    </source>
</evidence>
<evidence type="ECO:0000256" key="1">
    <source>
        <dbReference type="ARBA" id="ARBA00004141"/>
    </source>
</evidence>
<evidence type="ECO:0000256" key="4">
    <source>
        <dbReference type="ARBA" id="ARBA00022737"/>
    </source>
</evidence>
<dbReference type="Gene3D" id="1.50.40.10">
    <property type="entry name" value="Mitochondrial carrier domain"/>
    <property type="match status" value="1"/>
</dbReference>
<dbReference type="InterPro" id="IPR002067">
    <property type="entry name" value="MCP"/>
</dbReference>
<dbReference type="PANTHER" id="PTHR24089">
    <property type="entry name" value="SOLUTE CARRIER FAMILY 25"/>
    <property type="match status" value="1"/>
</dbReference>
<evidence type="ECO:0000256" key="7">
    <source>
        <dbReference type="RuleBase" id="RU000488"/>
    </source>
</evidence>
<feature type="repeat" description="Solcar" evidence="6">
    <location>
        <begin position="250"/>
        <end position="343"/>
    </location>
</feature>
<evidence type="ECO:0000256" key="5">
    <source>
        <dbReference type="ARBA" id="ARBA00023136"/>
    </source>
</evidence>
<comment type="similarity">
    <text evidence="7">Belongs to the mitochondrial carrier (TC 2.A.29) family.</text>
</comment>
<dbReference type="GO" id="GO:0055085">
    <property type="term" value="P:transmembrane transport"/>
    <property type="evidence" value="ECO:0007669"/>
    <property type="project" value="InterPro"/>
</dbReference>
<comment type="subcellular location">
    <subcellularLocation>
        <location evidence="1">Membrane</location>
        <topology evidence="1">Multi-pass membrane protein</topology>
    </subcellularLocation>
</comment>
<evidence type="ECO:0000256" key="2">
    <source>
        <dbReference type="ARBA" id="ARBA00022448"/>
    </source>
</evidence>